<name>A0A0R1PUN1_9LACO</name>
<gene>
    <name evidence="1" type="ORF">FD20_GL001457</name>
</gene>
<sequence>MRIYYLKGDFYYEGMRKMDKEKIFEKINSQFKQQMNIKYGFKEKKRINQLGFNNLKKIVDEISPTYVLEMFYFEEAKKTYLTSLPEDETKEFMNLTKFLHNVKNDNLKTIEELKEKYILNEENYDLYLQYFGDICRYCDEYEMAEKIYGFQLEQGLTDGFIGFGLLDKKICEYLEAGKCFMYGHKIGNKKAAYNLGCLYYEVGQTEFAEYWFKTAIKENADVDALAELGCLYQNSGKVKKSSQLKKIAEKLMFKEDELTITEEMIWNKMRETEDERA</sequence>
<accession>A0A0R1PUN1</accession>
<dbReference type="Gene3D" id="1.25.40.10">
    <property type="entry name" value="Tetratricopeptide repeat domain"/>
    <property type="match status" value="1"/>
</dbReference>
<dbReference type="SUPFAM" id="SSF81901">
    <property type="entry name" value="HCP-like"/>
    <property type="match status" value="1"/>
</dbReference>
<evidence type="ECO:0008006" key="3">
    <source>
        <dbReference type="Google" id="ProtNLM"/>
    </source>
</evidence>
<dbReference type="STRING" id="1423812.FD20_GL001457"/>
<protein>
    <recommendedName>
        <fullName evidence="3">TPR repeat-containing protein</fullName>
    </recommendedName>
</protein>
<proteinExistence type="predicted"/>
<dbReference type="InterPro" id="IPR011990">
    <property type="entry name" value="TPR-like_helical_dom_sf"/>
</dbReference>
<evidence type="ECO:0000313" key="2">
    <source>
        <dbReference type="Proteomes" id="UP000051155"/>
    </source>
</evidence>
<keyword evidence="2" id="KW-1185">Reference proteome</keyword>
<dbReference type="Proteomes" id="UP000051155">
    <property type="component" value="Unassembled WGS sequence"/>
</dbReference>
<organism evidence="1 2">
    <name type="scientific">Liquorilactobacillus uvarum DSM 19971</name>
    <dbReference type="NCBI Taxonomy" id="1423812"/>
    <lineage>
        <taxon>Bacteria</taxon>
        <taxon>Bacillati</taxon>
        <taxon>Bacillota</taxon>
        <taxon>Bacilli</taxon>
        <taxon>Lactobacillales</taxon>
        <taxon>Lactobacillaceae</taxon>
        <taxon>Liquorilactobacillus</taxon>
    </lineage>
</organism>
<comment type="caution">
    <text evidence="1">The sequence shown here is derived from an EMBL/GenBank/DDBJ whole genome shotgun (WGS) entry which is preliminary data.</text>
</comment>
<dbReference type="PATRIC" id="fig|1423812.3.peg.1546"/>
<evidence type="ECO:0000313" key="1">
    <source>
        <dbReference type="EMBL" id="KRL36028.1"/>
    </source>
</evidence>
<reference evidence="1 2" key="1">
    <citation type="journal article" date="2015" name="Genome Announc.">
        <title>Expanding the biotechnology potential of lactobacilli through comparative genomics of 213 strains and associated genera.</title>
        <authorList>
            <person name="Sun Z."/>
            <person name="Harris H.M."/>
            <person name="McCann A."/>
            <person name="Guo C."/>
            <person name="Argimon S."/>
            <person name="Zhang W."/>
            <person name="Yang X."/>
            <person name="Jeffery I.B."/>
            <person name="Cooney J.C."/>
            <person name="Kagawa T.F."/>
            <person name="Liu W."/>
            <person name="Song Y."/>
            <person name="Salvetti E."/>
            <person name="Wrobel A."/>
            <person name="Rasinkangas P."/>
            <person name="Parkhill J."/>
            <person name="Rea M.C."/>
            <person name="O'Sullivan O."/>
            <person name="Ritari J."/>
            <person name="Douillard F.P."/>
            <person name="Paul Ross R."/>
            <person name="Yang R."/>
            <person name="Briner A.E."/>
            <person name="Felis G.E."/>
            <person name="de Vos W.M."/>
            <person name="Barrangou R."/>
            <person name="Klaenhammer T.R."/>
            <person name="Caufield P.W."/>
            <person name="Cui Y."/>
            <person name="Zhang H."/>
            <person name="O'Toole P.W."/>
        </authorList>
    </citation>
    <scope>NUCLEOTIDE SEQUENCE [LARGE SCALE GENOMIC DNA]</scope>
    <source>
        <strain evidence="1 2">DSM 19971</strain>
    </source>
</reference>
<dbReference type="EMBL" id="AZEG01000030">
    <property type="protein sequence ID" value="KRL36028.1"/>
    <property type="molecule type" value="Genomic_DNA"/>
</dbReference>
<dbReference type="AlphaFoldDB" id="A0A0R1PUN1"/>